<evidence type="ECO:0000259" key="1">
    <source>
        <dbReference type="SMART" id="SM00960"/>
    </source>
</evidence>
<name>A0A537LUF7_9BACT</name>
<evidence type="ECO:0000313" key="2">
    <source>
        <dbReference type="EMBL" id="TMJ01807.1"/>
    </source>
</evidence>
<dbReference type="Proteomes" id="UP000315217">
    <property type="component" value="Unassembled WGS sequence"/>
</dbReference>
<feature type="domain" description="Roadblock/LAMTOR2" evidence="1">
    <location>
        <begin position="33"/>
        <end position="122"/>
    </location>
</feature>
<organism evidence="3 4">
    <name type="scientific">Candidatus Segetimicrobium genomatis</name>
    <dbReference type="NCBI Taxonomy" id="2569760"/>
    <lineage>
        <taxon>Bacteria</taxon>
        <taxon>Bacillati</taxon>
        <taxon>Candidatus Sysuimicrobiota</taxon>
        <taxon>Candidatus Sysuimicrobiia</taxon>
        <taxon>Candidatus Sysuimicrobiales</taxon>
        <taxon>Candidatus Segetimicrobiaceae</taxon>
        <taxon>Candidatus Segetimicrobium</taxon>
    </lineage>
</organism>
<dbReference type="PANTHER" id="PTHR13323">
    <property type="entry name" value="LATE ENDOSOMAL/LYSOSOMAL MP1 INTERACTING PROTEIN"/>
    <property type="match status" value="1"/>
</dbReference>
<sequence>MADNPSNAPTFQRFNEPEGGVDVQTADVAVGGLRGILEALLKVEGVTAAMVVGRDGFAIEAVSSGSVETDSVAAIAASSVTAAEAMGETLKLGAMGTILLEYELGPVAVTPAGPDAVLAVVGNQSANLGRVRIEMRKVRQAVASQL</sequence>
<proteinExistence type="predicted"/>
<dbReference type="SUPFAM" id="SSF103196">
    <property type="entry name" value="Roadblock/LC7 domain"/>
    <property type="match status" value="1"/>
</dbReference>
<comment type="caution">
    <text evidence="3">The sequence shown here is derived from an EMBL/GenBank/DDBJ whole genome shotgun (WGS) entry which is preliminary data.</text>
</comment>
<gene>
    <name evidence="3" type="ORF">E6G98_04560</name>
    <name evidence="2" type="ORF">E6G99_12530</name>
</gene>
<dbReference type="GO" id="GO:0005085">
    <property type="term" value="F:guanyl-nucleotide exchange factor activity"/>
    <property type="evidence" value="ECO:0007669"/>
    <property type="project" value="InterPro"/>
</dbReference>
<dbReference type="AlphaFoldDB" id="A0A537LUF7"/>
<dbReference type="SMART" id="SM00960">
    <property type="entry name" value="Robl_LC7"/>
    <property type="match status" value="1"/>
</dbReference>
<dbReference type="InterPro" id="IPR037587">
    <property type="entry name" value="LAMTOR2-like"/>
</dbReference>
<dbReference type="EMBL" id="VBAJ01000316">
    <property type="protein sequence ID" value="TMJ01807.1"/>
    <property type="molecule type" value="Genomic_DNA"/>
</dbReference>
<dbReference type="EMBL" id="VBAI01000054">
    <property type="protein sequence ID" value="TMJ11648.1"/>
    <property type="molecule type" value="Genomic_DNA"/>
</dbReference>
<dbReference type="InterPro" id="IPR004942">
    <property type="entry name" value="Roadblock/LAMTOR2_dom"/>
</dbReference>
<accession>A0A537LUF7</accession>
<dbReference type="Pfam" id="PF03259">
    <property type="entry name" value="Robl_LC7"/>
    <property type="match status" value="1"/>
</dbReference>
<evidence type="ECO:0000313" key="3">
    <source>
        <dbReference type="EMBL" id="TMJ11648.1"/>
    </source>
</evidence>
<protein>
    <submittedName>
        <fullName evidence="3">Dynein regulation protein LC7</fullName>
    </submittedName>
</protein>
<dbReference type="Proteomes" id="UP000318661">
    <property type="component" value="Unassembled WGS sequence"/>
</dbReference>
<dbReference type="GO" id="GO:0032008">
    <property type="term" value="P:positive regulation of TOR signaling"/>
    <property type="evidence" value="ECO:0007669"/>
    <property type="project" value="InterPro"/>
</dbReference>
<dbReference type="GO" id="GO:0060090">
    <property type="term" value="F:molecular adaptor activity"/>
    <property type="evidence" value="ECO:0007669"/>
    <property type="project" value="InterPro"/>
</dbReference>
<dbReference type="Gene3D" id="3.30.450.30">
    <property type="entry name" value="Dynein light chain 2a, cytoplasmic"/>
    <property type="match status" value="1"/>
</dbReference>
<evidence type="ECO:0000313" key="5">
    <source>
        <dbReference type="Proteomes" id="UP000318661"/>
    </source>
</evidence>
<reference evidence="4 5" key="1">
    <citation type="journal article" date="2019" name="Nat. Microbiol.">
        <title>Mediterranean grassland soil C-N compound turnover is dependent on rainfall and depth, and is mediated by genomically divergent microorganisms.</title>
        <authorList>
            <person name="Diamond S."/>
            <person name="Andeer P.F."/>
            <person name="Li Z."/>
            <person name="Crits-Christoph A."/>
            <person name="Burstein D."/>
            <person name="Anantharaman K."/>
            <person name="Lane K.R."/>
            <person name="Thomas B.C."/>
            <person name="Pan C."/>
            <person name="Northen T.R."/>
            <person name="Banfield J.F."/>
        </authorList>
    </citation>
    <scope>NUCLEOTIDE SEQUENCE [LARGE SCALE GENOMIC DNA]</scope>
    <source>
        <strain evidence="3">NP_1</strain>
        <strain evidence="2">NP_2</strain>
    </source>
</reference>
<evidence type="ECO:0000313" key="4">
    <source>
        <dbReference type="Proteomes" id="UP000315217"/>
    </source>
</evidence>